<protein>
    <recommendedName>
        <fullName evidence="4">Glycosyltransferase 2-like domain-containing protein</fullName>
    </recommendedName>
</protein>
<dbReference type="PANTHER" id="PTHR43685">
    <property type="entry name" value="GLYCOSYLTRANSFERASE"/>
    <property type="match status" value="1"/>
</dbReference>
<dbReference type="InterPro" id="IPR029044">
    <property type="entry name" value="Nucleotide-diphossugar_trans"/>
</dbReference>
<reference evidence="5 6" key="1">
    <citation type="submission" date="2020-08" db="EMBL/GenBank/DDBJ databases">
        <title>Genomic Encyclopedia of Type Strains, Phase IV (KMG-IV): sequencing the most valuable type-strain genomes for metagenomic binning, comparative biology and taxonomic classification.</title>
        <authorList>
            <person name="Goeker M."/>
        </authorList>
    </citation>
    <scope>NUCLEOTIDE SEQUENCE [LARGE SCALE GENOMIC DNA]</scope>
    <source>
        <strain evidence="5 6">DSM 27568</strain>
    </source>
</reference>
<gene>
    <name evidence="5" type="ORF">GGR39_003209</name>
</gene>
<dbReference type="InterPro" id="IPR050834">
    <property type="entry name" value="Glycosyltransf_2"/>
</dbReference>
<evidence type="ECO:0000256" key="2">
    <source>
        <dbReference type="ARBA" id="ARBA00022676"/>
    </source>
</evidence>
<dbReference type="Proteomes" id="UP000561459">
    <property type="component" value="Unassembled WGS sequence"/>
</dbReference>
<dbReference type="Pfam" id="PF00535">
    <property type="entry name" value="Glycos_transf_2"/>
    <property type="match status" value="1"/>
</dbReference>
<proteinExistence type="inferred from homology"/>
<evidence type="ECO:0000313" key="6">
    <source>
        <dbReference type="Proteomes" id="UP000561459"/>
    </source>
</evidence>
<comment type="similarity">
    <text evidence="1">Belongs to the glycosyltransferase 2 family.</text>
</comment>
<dbReference type="RefSeq" id="WP_183618578.1">
    <property type="nucleotide sequence ID" value="NZ_JACIDY010000010.1"/>
</dbReference>
<evidence type="ECO:0000256" key="3">
    <source>
        <dbReference type="ARBA" id="ARBA00022679"/>
    </source>
</evidence>
<feature type="domain" description="Glycosyltransferase 2-like" evidence="4">
    <location>
        <begin position="11"/>
        <end position="175"/>
    </location>
</feature>
<dbReference type="InterPro" id="IPR001173">
    <property type="entry name" value="Glyco_trans_2-like"/>
</dbReference>
<dbReference type="SUPFAM" id="SSF53448">
    <property type="entry name" value="Nucleotide-diphospho-sugar transferases"/>
    <property type="match status" value="1"/>
</dbReference>
<dbReference type="EMBL" id="JACIDY010000010">
    <property type="protein sequence ID" value="MBB3941529.1"/>
    <property type="molecule type" value="Genomic_DNA"/>
</dbReference>
<keyword evidence="3" id="KW-0808">Transferase</keyword>
<accession>A0A7W6C4H9</accession>
<evidence type="ECO:0000259" key="4">
    <source>
        <dbReference type="Pfam" id="PF00535"/>
    </source>
</evidence>
<keyword evidence="2" id="KW-0328">Glycosyltransferase</keyword>
<dbReference type="GO" id="GO:0016757">
    <property type="term" value="F:glycosyltransferase activity"/>
    <property type="evidence" value="ECO:0007669"/>
    <property type="project" value="UniProtKB-KW"/>
</dbReference>
<dbReference type="PANTHER" id="PTHR43685:SF5">
    <property type="entry name" value="GLYCOSYLTRANSFERASE EPSE-RELATED"/>
    <property type="match status" value="1"/>
</dbReference>
<keyword evidence="6" id="KW-1185">Reference proteome</keyword>
<dbReference type="AlphaFoldDB" id="A0A7W6C4H9"/>
<evidence type="ECO:0000313" key="5">
    <source>
        <dbReference type="EMBL" id="MBB3941529.1"/>
    </source>
</evidence>
<sequence>MADPAALPALTVAMSVYNGERFLGAAIESVLGQSFTDFEFLILDDGSSDATAEILKCYERTDPRIKPIIRENRGLVTSLNEMIGKARAPIIARMDADDICRPHRFERQLAFLSDHPDHGVVGSWSEDMGEHGEPMFRTGADHPLTHDEVLATIAEGQQVICHPAAMYRRDVVRAVGGYHAAFRHCEDYDLWLRLASVTKLANIPERLLRYRRYDGQVSARHSTEQQYGTAIAQLAWEERQAGRRDPTARLQRLPPIDQLDALFGRSGVTRQVREQVALGLLYSVQAMREDGFDLLVQHLRDGGRRDGMWRTVVRLLRFGEPVRAARLAATLATTLAV</sequence>
<organism evidence="5 6">
    <name type="scientific">Novosphingobium fluoreni</name>
    <dbReference type="NCBI Taxonomy" id="1391222"/>
    <lineage>
        <taxon>Bacteria</taxon>
        <taxon>Pseudomonadati</taxon>
        <taxon>Pseudomonadota</taxon>
        <taxon>Alphaproteobacteria</taxon>
        <taxon>Sphingomonadales</taxon>
        <taxon>Sphingomonadaceae</taxon>
        <taxon>Novosphingobium</taxon>
    </lineage>
</organism>
<dbReference type="Gene3D" id="3.90.550.10">
    <property type="entry name" value="Spore Coat Polysaccharide Biosynthesis Protein SpsA, Chain A"/>
    <property type="match status" value="1"/>
</dbReference>
<evidence type="ECO:0000256" key="1">
    <source>
        <dbReference type="ARBA" id="ARBA00006739"/>
    </source>
</evidence>
<comment type="caution">
    <text evidence="5">The sequence shown here is derived from an EMBL/GenBank/DDBJ whole genome shotgun (WGS) entry which is preliminary data.</text>
</comment>
<name>A0A7W6C4H9_9SPHN</name>